<dbReference type="Proteomes" id="UP000293421">
    <property type="component" value="Chromosome"/>
</dbReference>
<evidence type="ECO:0000256" key="15">
    <source>
        <dbReference type="SAM" id="Coils"/>
    </source>
</evidence>
<feature type="binding site" evidence="12 14">
    <location>
        <begin position="257"/>
        <end position="259"/>
    </location>
    <ligand>
        <name>ATP</name>
        <dbReference type="ChEBI" id="CHEBI:30616"/>
    </ligand>
</feature>
<comment type="caution">
    <text evidence="12">Lacks conserved residue(s) required for the propagation of feature annotation.</text>
</comment>
<feature type="binding site" evidence="13">
    <location>
        <position position="377"/>
    </location>
    <ligand>
        <name>L-serine</name>
        <dbReference type="ChEBI" id="CHEBI:33384"/>
    </ligand>
</feature>
<dbReference type="InterPro" id="IPR015866">
    <property type="entry name" value="Ser-tRNA-synth_1_N"/>
</dbReference>
<comment type="catalytic activity">
    <reaction evidence="11 12">
        <text>tRNA(Ser) + L-serine + ATP = L-seryl-tRNA(Ser) + AMP + diphosphate + H(+)</text>
        <dbReference type="Rhea" id="RHEA:12292"/>
        <dbReference type="Rhea" id="RHEA-COMP:9669"/>
        <dbReference type="Rhea" id="RHEA-COMP:9703"/>
        <dbReference type="ChEBI" id="CHEBI:15378"/>
        <dbReference type="ChEBI" id="CHEBI:30616"/>
        <dbReference type="ChEBI" id="CHEBI:33019"/>
        <dbReference type="ChEBI" id="CHEBI:33384"/>
        <dbReference type="ChEBI" id="CHEBI:78442"/>
        <dbReference type="ChEBI" id="CHEBI:78533"/>
        <dbReference type="ChEBI" id="CHEBI:456215"/>
        <dbReference type="EC" id="6.1.1.11"/>
    </reaction>
</comment>
<dbReference type="InterPro" id="IPR045864">
    <property type="entry name" value="aa-tRNA-synth_II/BPL/LPL"/>
</dbReference>
<evidence type="ECO:0000256" key="2">
    <source>
        <dbReference type="ARBA" id="ARBA00005045"/>
    </source>
</evidence>
<comment type="catalytic activity">
    <reaction evidence="10 12">
        <text>tRNA(Sec) + L-serine + ATP = L-seryl-tRNA(Sec) + AMP + diphosphate + H(+)</text>
        <dbReference type="Rhea" id="RHEA:42580"/>
        <dbReference type="Rhea" id="RHEA-COMP:9742"/>
        <dbReference type="Rhea" id="RHEA-COMP:10128"/>
        <dbReference type="ChEBI" id="CHEBI:15378"/>
        <dbReference type="ChEBI" id="CHEBI:30616"/>
        <dbReference type="ChEBI" id="CHEBI:33019"/>
        <dbReference type="ChEBI" id="CHEBI:33384"/>
        <dbReference type="ChEBI" id="CHEBI:78442"/>
        <dbReference type="ChEBI" id="CHEBI:78533"/>
        <dbReference type="ChEBI" id="CHEBI:456215"/>
        <dbReference type="EC" id="6.1.1.11"/>
    </reaction>
</comment>
<evidence type="ECO:0000256" key="4">
    <source>
        <dbReference type="ARBA" id="ARBA00022490"/>
    </source>
</evidence>
<evidence type="ECO:0000313" key="17">
    <source>
        <dbReference type="EMBL" id="QBL13824.1"/>
    </source>
</evidence>
<dbReference type="PANTHER" id="PTHR43697">
    <property type="entry name" value="SERYL-TRNA SYNTHETASE"/>
    <property type="match status" value="1"/>
</dbReference>
<comment type="function">
    <text evidence="12">Catalyzes the attachment of serine to tRNA(Ser). Is also able to aminoacylate tRNA(Sec) with serine, to form the misacylated tRNA L-seryl-tRNA(Sec), which will be further converted into selenocysteinyl-tRNA(Sec).</text>
</comment>
<reference evidence="18 20" key="2">
    <citation type="submission" date="2019-08" db="EMBL/GenBank/DDBJ databases">
        <title>Rapid identification of Enteric Bacteria from Whole Genome Sequences (WGS) using Average Nucleotide Identity (ANI).</title>
        <authorList>
            <person name="Lane C."/>
        </authorList>
    </citation>
    <scope>NUCLEOTIDE SEQUENCE [LARGE SCALE GENOMIC DNA]</scope>
    <source>
        <strain evidence="18 20">2010D-8464</strain>
    </source>
</reference>
<sequence>MLDLRLLQNNFEEISPKLKAKKVDENTLKQLQQLFIELKKEKAILEELQAFQNKFSKELASAADKESLKIQLSQNKEKINTQSKIVANLEEKLEEIAIAIPNIPDDCVPIGEDENENIELKKVLTPPQFDFEIKEHHDLGENLNWLDFARGVKISQSRFCVLKNEGALLSRALVNYMIDFNRSRGFDLVNVPFLVNSTTMYGTGQLPKFKDDMYKIDNEDLYLISTSEIPVTNLYSNEILTSESLPIKMTCYSACFRKEAGSAGRDTRGIIRQHQFEKVELVSITKPEQSDIVFEEMVACASDLLSSLGLAHRHLMLCTGDLGFSAAKTVDLEVWLPSQNKYREISSVSNCKDFQARRAKIRYKNEKGKNELVHTLNGSSLAVGRTLIAIMENYQDKNGKITIPDVLRKYF</sequence>
<evidence type="ECO:0000256" key="3">
    <source>
        <dbReference type="ARBA" id="ARBA00010728"/>
    </source>
</evidence>
<keyword evidence="15" id="KW-0175">Coiled coil</keyword>
<evidence type="ECO:0000256" key="6">
    <source>
        <dbReference type="ARBA" id="ARBA00022741"/>
    </source>
</evidence>
<evidence type="ECO:0000256" key="12">
    <source>
        <dbReference type="HAMAP-Rule" id="MF_00176"/>
    </source>
</evidence>
<dbReference type="PROSITE" id="PS50862">
    <property type="entry name" value="AA_TRNA_LIGASE_II"/>
    <property type="match status" value="1"/>
</dbReference>
<evidence type="ECO:0000259" key="16">
    <source>
        <dbReference type="PROSITE" id="PS50862"/>
    </source>
</evidence>
<feature type="domain" description="Aminoacyl-transfer RNA synthetases class-II family profile" evidence="16">
    <location>
        <begin position="173"/>
        <end position="404"/>
    </location>
</feature>
<dbReference type="GO" id="GO:0005524">
    <property type="term" value="F:ATP binding"/>
    <property type="evidence" value="ECO:0007669"/>
    <property type="project" value="UniProtKB-UniRule"/>
</dbReference>
<dbReference type="Gene3D" id="1.10.287.40">
    <property type="entry name" value="Serine-tRNA synthetase, tRNA binding domain"/>
    <property type="match status" value="1"/>
</dbReference>
<dbReference type="AlphaFoldDB" id="A0AAE6CZ41"/>
<dbReference type="NCBIfam" id="TIGR00414">
    <property type="entry name" value="serS"/>
    <property type="match status" value="1"/>
</dbReference>
<feature type="binding site" evidence="12 13">
    <location>
        <position position="280"/>
    </location>
    <ligand>
        <name>L-serine</name>
        <dbReference type="ChEBI" id="CHEBI:33384"/>
    </ligand>
</feature>
<evidence type="ECO:0000256" key="10">
    <source>
        <dbReference type="ARBA" id="ARBA00047929"/>
    </source>
</evidence>
<dbReference type="CDD" id="cd00770">
    <property type="entry name" value="SerRS_core"/>
    <property type="match status" value="1"/>
</dbReference>
<keyword evidence="8 12" id="KW-0648">Protein biosynthesis</keyword>
<evidence type="ECO:0000256" key="5">
    <source>
        <dbReference type="ARBA" id="ARBA00022598"/>
    </source>
</evidence>
<organism evidence="17 19">
    <name type="scientific">Campylobacter volucris</name>
    <dbReference type="NCBI Taxonomy" id="1031542"/>
    <lineage>
        <taxon>Bacteria</taxon>
        <taxon>Pseudomonadati</taxon>
        <taxon>Campylobacterota</taxon>
        <taxon>Epsilonproteobacteria</taxon>
        <taxon>Campylobacterales</taxon>
        <taxon>Campylobacteraceae</taxon>
        <taxon>Campylobacter</taxon>
    </lineage>
</organism>
<evidence type="ECO:0000313" key="20">
    <source>
        <dbReference type="Proteomes" id="UP000321325"/>
    </source>
</evidence>
<comment type="similarity">
    <text evidence="3 12">Belongs to the class-II aminoacyl-tRNA synthetase family. Type-1 seryl-tRNA synthetase subfamily.</text>
</comment>
<evidence type="ECO:0000256" key="8">
    <source>
        <dbReference type="ARBA" id="ARBA00022917"/>
    </source>
</evidence>
<dbReference type="EMBL" id="VRMB01000024">
    <property type="protein sequence ID" value="TXK68836.1"/>
    <property type="molecule type" value="Genomic_DNA"/>
</dbReference>
<name>A0AAE6CZ41_9BACT</name>
<dbReference type="InterPro" id="IPR010978">
    <property type="entry name" value="tRNA-bd_arm"/>
</dbReference>
<comment type="subunit">
    <text evidence="12">Homodimer. The tRNA molecule binds across the dimer.</text>
</comment>
<gene>
    <name evidence="12 18" type="primary">serS</name>
    <name evidence="17" type="ORF">A9460_05610</name>
    <name evidence="18" type="ORF">FVD15_04795</name>
</gene>
<accession>A0AAE6CZ41</accession>
<evidence type="ECO:0000256" key="7">
    <source>
        <dbReference type="ARBA" id="ARBA00022840"/>
    </source>
</evidence>
<dbReference type="RefSeq" id="WP_039665271.1">
    <property type="nucleotide sequence ID" value="NZ_CP037746.1"/>
</dbReference>
<evidence type="ECO:0000313" key="19">
    <source>
        <dbReference type="Proteomes" id="UP000293421"/>
    </source>
</evidence>
<comment type="subcellular location">
    <subcellularLocation>
        <location evidence="1 12">Cytoplasm</location>
    </subcellularLocation>
</comment>
<evidence type="ECO:0000256" key="14">
    <source>
        <dbReference type="PIRSR" id="PIRSR001529-2"/>
    </source>
</evidence>
<evidence type="ECO:0000313" key="18">
    <source>
        <dbReference type="EMBL" id="TXK68836.1"/>
    </source>
</evidence>
<dbReference type="InterPro" id="IPR002314">
    <property type="entry name" value="aa-tRNA-synt_IIb"/>
</dbReference>
<dbReference type="EMBL" id="CP037746">
    <property type="protein sequence ID" value="QBL13824.1"/>
    <property type="molecule type" value="Genomic_DNA"/>
</dbReference>
<dbReference type="InterPro" id="IPR006195">
    <property type="entry name" value="aa-tRNA-synth_II"/>
</dbReference>
<dbReference type="GO" id="GO:0006434">
    <property type="term" value="P:seryl-tRNA aminoacylation"/>
    <property type="evidence" value="ECO:0007669"/>
    <property type="project" value="UniProtKB-UniRule"/>
</dbReference>
<reference evidence="17 19" key="1">
    <citation type="submission" date="2019-02" db="EMBL/GenBank/DDBJ databases">
        <title>Use of ANI for Rapid Identification of Enteric Bacteria.</title>
        <authorList>
            <person name="Pruckler J."/>
            <person name="Lane C."/>
            <person name="Aubert R."/>
        </authorList>
    </citation>
    <scope>NUCLEOTIDE SEQUENCE [LARGE SCALE GENOMIC DNA]</scope>
    <source>
        <strain evidence="17 19">2014D-0083</strain>
    </source>
</reference>
<feature type="binding site" evidence="13">
    <location>
        <position position="226"/>
    </location>
    <ligand>
        <name>L-serine</name>
        <dbReference type="ChEBI" id="CHEBI:33384"/>
    </ligand>
</feature>
<evidence type="ECO:0000256" key="9">
    <source>
        <dbReference type="ARBA" id="ARBA00023146"/>
    </source>
</evidence>
<dbReference type="PANTHER" id="PTHR43697:SF1">
    <property type="entry name" value="SERINE--TRNA LIGASE"/>
    <property type="match status" value="1"/>
</dbReference>
<feature type="coiled-coil region" evidence="15">
    <location>
        <begin position="21"/>
        <end position="48"/>
    </location>
</feature>
<dbReference type="Proteomes" id="UP000321325">
    <property type="component" value="Unassembled WGS sequence"/>
</dbReference>
<dbReference type="InterPro" id="IPR033729">
    <property type="entry name" value="SerRS_core"/>
</dbReference>
<keyword evidence="7 12" id="KW-0067">ATP-binding</keyword>
<feature type="binding site" evidence="12">
    <location>
        <position position="379"/>
    </location>
    <ligand>
        <name>L-serine</name>
        <dbReference type="ChEBI" id="CHEBI:33384"/>
    </ligand>
</feature>
<feature type="binding site" evidence="13">
    <location>
        <position position="257"/>
    </location>
    <ligand>
        <name>L-serine</name>
        <dbReference type="ChEBI" id="CHEBI:33384"/>
    </ligand>
</feature>
<protein>
    <recommendedName>
        <fullName evidence="12">Serine--tRNA ligase</fullName>
        <ecNumber evidence="12">6.1.1.11</ecNumber>
    </recommendedName>
    <alternativeName>
        <fullName evidence="12">Seryl-tRNA synthetase</fullName>
        <shortName evidence="12">SerRS</shortName>
    </alternativeName>
    <alternativeName>
        <fullName evidence="12">Seryl-tRNA(Ser/Sec) synthetase</fullName>
    </alternativeName>
</protein>
<dbReference type="GO" id="GO:0004828">
    <property type="term" value="F:serine-tRNA ligase activity"/>
    <property type="evidence" value="ECO:0007669"/>
    <property type="project" value="UniProtKB-UniRule"/>
</dbReference>
<dbReference type="SUPFAM" id="SSF46589">
    <property type="entry name" value="tRNA-binding arm"/>
    <property type="match status" value="1"/>
</dbReference>
<comment type="pathway">
    <text evidence="2 12">Aminoacyl-tRNA biosynthesis; selenocysteinyl-tRNA(Sec) biosynthesis; L-seryl-tRNA(Sec) from L-serine and tRNA(Sec): step 1/1.</text>
</comment>
<evidence type="ECO:0000256" key="11">
    <source>
        <dbReference type="ARBA" id="ARBA00048823"/>
    </source>
</evidence>
<dbReference type="GO" id="GO:0016260">
    <property type="term" value="P:selenocysteine biosynthetic process"/>
    <property type="evidence" value="ECO:0007669"/>
    <property type="project" value="UniProtKB-UniRule"/>
</dbReference>
<dbReference type="PIRSF" id="PIRSF001529">
    <property type="entry name" value="Ser-tRNA-synth_IIa"/>
    <property type="match status" value="1"/>
</dbReference>
<evidence type="ECO:0000256" key="1">
    <source>
        <dbReference type="ARBA" id="ARBA00004496"/>
    </source>
</evidence>
<dbReference type="Gene3D" id="3.30.930.10">
    <property type="entry name" value="Bira Bifunctional Protein, Domain 2"/>
    <property type="match status" value="1"/>
</dbReference>
<dbReference type="InterPro" id="IPR002317">
    <property type="entry name" value="Ser-tRNA-ligase_type_1"/>
</dbReference>
<keyword evidence="6 12" id="KW-0547">Nucleotide-binding</keyword>
<dbReference type="GO" id="GO:0005737">
    <property type="term" value="C:cytoplasm"/>
    <property type="evidence" value="ECO:0007669"/>
    <property type="project" value="UniProtKB-SubCell"/>
</dbReference>
<dbReference type="InterPro" id="IPR042103">
    <property type="entry name" value="SerRS_1_N_sf"/>
</dbReference>
<keyword evidence="4 12" id="KW-0963">Cytoplasm</keyword>
<dbReference type="SUPFAM" id="SSF55681">
    <property type="entry name" value="Class II aaRS and biotin synthetases"/>
    <property type="match status" value="1"/>
</dbReference>
<feature type="binding site" evidence="12">
    <location>
        <begin position="226"/>
        <end position="228"/>
    </location>
    <ligand>
        <name>L-serine</name>
        <dbReference type="ChEBI" id="CHEBI:33384"/>
    </ligand>
</feature>
<dbReference type="Pfam" id="PF00587">
    <property type="entry name" value="tRNA-synt_2b"/>
    <property type="match status" value="1"/>
</dbReference>
<evidence type="ECO:0000256" key="13">
    <source>
        <dbReference type="PIRSR" id="PIRSR001529-1"/>
    </source>
</evidence>
<feature type="binding site" evidence="12 14">
    <location>
        <begin position="344"/>
        <end position="347"/>
    </location>
    <ligand>
        <name>ATP</name>
        <dbReference type="ChEBI" id="CHEBI:30616"/>
    </ligand>
</feature>
<proteinExistence type="inferred from homology"/>
<comment type="domain">
    <text evidence="12">Consists of two distinct domains, a catalytic core and a N-terminal extension that is involved in tRNA binding.</text>
</comment>
<dbReference type="PRINTS" id="PR00981">
    <property type="entry name" value="TRNASYNTHSER"/>
</dbReference>
<dbReference type="EC" id="6.1.1.11" evidence="12"/>
<keyword evidence="5 12" id="KW-0436">Ligase</keyword>
<dbReference type="GeneID" id="66287180"/>
<dbReference type="HAMAP" id="MF_00176">
    <property type="entry name" value="Ser_tRNA_synth_type1"/>
    <property type="match status" value="1"/>
</dbReference>
<keyword evidence="20" id="KW-1185">Reference proteome</keyword>
<dbReference type="Pfam" id="PF02403">
    <property type="entry name" value="Seryl_tRNA_N"/>
    <property type="match status" value="1"/>
</dbReference>
<keyword evidence="9 12" id="KW-0030">Aminoacyl-tRNA synthetase</keyword>